<gene>
    <name evidence="1" type="ORF">D0511_21315</name>
</gene>
<dbReference type="RefSeq" id="WP_088532536.1">
    <property type="nucleotide sequence ID" value="NZ_CP021647.1"/>
</dbReference>
<proteinExistence type="predicted"/>
<dbReference type="Proteomes" id="UP000258102">
    <property type="component" value="Chromosome 2"/>
</dbReference>
<protein>
    <submittedName>
        <fullName evidence="1">Uncharacterized protein</fullName>
    </submittedName>
</protein>
<dbReference type="KEGG" id="ppis:B1L02_19985"/>
<evidence type="ECO:0000313" key="1">
    <source>
        <dbReference type="EMBL" id="AXR04447.1"/>
    </source>
</evidence>
<organism evidence="1 2">
    <name type="scientific">Pseudoalteromonas piscicida</name>
    <dbReference type="NCBI Taxonomy" id="43662"/>
    <lineage>
        <taxon>Bacteria</taxon>
        <taxon>Pseudomonadati</taxon>
        <taxon>Pseudomonadota</taxon>
        <taxon>Gammaproteobacteria</taxon>
        <taxon>Alteromonadales</taxon>
        <taxon>Pseudoalteromonadaceae</taxon>
        <taxon>Pseudoalteromonas</taxon>
    </lineage>
</organism>
<evidence type="ECO:0000313" key="2">
    <source>
        <dbReference type="Proteomes" id="UP000258102"/>
    </source>
</evidence>
<dbReference type="EMBL" id="CP031762">
    <property type="protein sequence ID" value="AXR04447.1"/>
    <property type="molecule type" value="Genomic_DNA"/>
</dbReference>
<reference evidence="1 2" key="1">
    <citation type="submission" date="2018-08" db="EMBL/GenBank/DDBJ databases">
        <title>Whole Genome Sequences of Two Pseudoalteromonas piscicida Strains, DE1-A and DE2-A, which Exhibit Strong Antibacterial Activity against Vibrio vulnificus.</title>
        <authorList>
            <person name="Richards G.P."/>
            <person name="Needleman D.S."/>
            <person name="Watson M.A."/>
            <person name="Polson S.W."/>
        </authorList>
    </citation>
    <scope>NUCLEOTIDE SEQUENCE [LARGE SCALE GENOMIC DNA]</scope>
    <source>
        <strain evidence="1 2">DE2-A</strain>
    </source>
</reference>
<sequence>MWECIQRGIATFSLILAEGNSTLFPEIPITVSGFKSQVDNSNWILVQVTHSLSSAGYTSSLELEIKH</sequence>
<dbReference type="AlphaFoldDB" id="A0AAD0W694"/>
<name>A0AAD0W694_PSEO7</name>
<accession>A0AAD0W694</accession>